<dbReference type="PANTHER" id="PTHR47053">
    <property type="entry name" value="MUREIN DD-ENDOPEPTIDASE MEPH-RELATED"/>
    <property type="match status" value="1"/>
</dbReference>
<evidence type="ECO:0000313" key="7">
    <source>
        <dbReference type="EMBL" id="SDE76029.1"/>
    </source>
</evidence>
<dbReference type="InterPro" id="IPR038765">
    <property type="entry name" value="Papain-like_cys_pep_sf"/>
</dbReference>
<comment type="similarity">
    <text evidence="1">Belongs to the peptidase C40 family.</text>
</comment>
<dbReference type="EMBL" id="FNBD01000003">
    <property type="protein sequence ID" value="SDE76029.1"/>
    <property type="molecule type" value="Genomic_DNA"/>
</dbReference>
<dbReference type="SUPFAM" id="SSF54001">
    <property type="entry name" value="Cysteine proteinases"/>
    <property type="match status" value="1"/>
</dbReference>
<dbReference type="eggNOG" id="COG0791">
    <property type="taxonomic scope" value="Bacteria"/>
</dbReference>
<dbReference type="AlphaFoldDB" id="A0A1G7FJH3"/>
<dbReference type="GO" id="GO:0008234">
    <property type="term" value="F:cysteine-type peptidase activity"/>
    <property type="evidence" value="ECO:0007669"/>
    <property type="project" value="UniProtKB-KW"/>
</dbReference>
<dbReference type="Proteomes" id="UP000182114">
    <property type="component" value="Unassembled WGS sequence"/>
</dbReference>
<keyword evidence="8" id="KW-1185">Reference proteome</keyword>
<evidence type="ECO:0000256" key="4">
    <source>
        <dbReference type="ARBA" id="ARBA00022807"/>
    </source>
</evidence>
<gene>
    <name evidence="7" type="ORF">SAMN04487992_103305</name>
</gene>
<keyword evidence="5" id="KW-0732">Signal</keyword>
<dbReference type="Pfam" id="PF00877">
    <property type="entry name" value="NLPC_P60"/>
    <property type="match status" value="1"/>
</dbReference>
<dbReference type="Gene3D" id="3.90.1720.10">
    <property type="entry name" value="endopeptidase domain like (from Nostoc punctiforme)"/>
    <property type="match status" value="1"/>
</dbReference>
<evidence type="ECO:0000256" key="1">
    <source>
        <dbReference type="ARBA" id="ARBA00007074"/>
    </source>
</evidence>
<dbReference type="PROSITE" id="PS51935">
    <property type="entry name" value="NLPC_P60"/>
    <property type="match status" value="1"/>
</dbReference>
<feature type="domain" description="NlpC/P60" evidence="6">
    <location>
        <begin position="249"/>
        <end position="383"/>
    </location>
</feature>
<keyword evidence="2" id="KW-0645">Protease</keyword>
<name>A0A1G7FJH3_9FLAO</name>
<evidence type="ECO:0000256" key="3">
    <source>
        <dbReference type="ARBA" id="ARBA00022801"/>
    </source>
</evidence>
<feature type="chain" id="PRO_5010157982" evidence="5">
    <location>
        <begin position="22"/>
        <end position="401"/>
    </location>
</feature>
<keyword evidence="3 7" id="KW-0378">Hydrolase</keyword>
<evidence type="ECO:0000259" key="6">
    <source>
        <dbReference type="PROSITE" id="PS51935"/>
    </source>
</evidence>
<sequence length="401" mass="44320">MKKRSSLLTIPLLLLTLFSCSSDDKNDAVLVDDIAAIRSEYAPDKRVALFDVSAYRIKNNYTLYGESNLPDAVTALRERLTEEGIAFVDDIKLLPEEDLKDTTYGLVTISVANLRSNPKHSAELGTQATLGTPVKILKKEGSWSLIQTPDQYLSWVDDGGIVAMNEADYQQWKDAQKMIYTKINGATYVAPDVSSQVVSDIVAGGVLELLVTDEDEGSDFFMVKYPDGREAYVLKTEAAHYSDWLATAEPSQENLVTTAKQLMGLPYLWGGTSTKGVDCSGFTKTIYFLKGMIIPRDASQQVHTGETIDTENNFNELLPGDLLFFGTPATEDAKERVVHVGMWIGDNQFIHSSGQVHISSMDKKAANYDAHNHDRFLRAKRVAKSTVGALVDLKQSPIFND</sequence>
<evidence type="ECO:0000313" key="8">
    <source>
        <dbReference type="Proteomes" id="UP000182114"/>
    </source>
</evidence>
<evidence type="ECO:0000256" key="5">
    <source>
        <dbReference type="SAM" id="SignalP"/>
    </source>
</evidence>
<proteinExistence type="inferred from homology"/>
<reference evidence="8" key="1">
    <citation type="submission" date="2016-10" db="EMBL/GenBank/DDBJ databases">
        <authorList>
            <person name="Varghese N."/>
            <person name="Submissions S."/>
        </authorList>
    </citation>
    <scope>NUCLEOTIDE SEQUENCE [LARGE SCALE GENOMIC DNA]</scope>
    <source>
        <strain evidence="8">DSM 24729</strain>
    </source>
</reference>
<organism evidence="7 8">
    <name type="scientific">Cellulophaga baltica</name>
    <dbReference type="NCBI Taxonomy" id="76594"/>
    <lineage>
        <taxon>Bacteria</taxon>
        <taxon>Pseudomonadati</taxon>
        <taxon>Bacteroidota</taxon>
        <taxon>Flavobacteriia</taxon>
        <taxon>Flavobacteriales</taxon>
        <taxon>Flavobacteriaceae</taxon>
        <taxon>Cellulophaga</taxon>
    </lineage>
</organism>
<dbReference type="PANTHER" id="PTHR47053:SF1">
    <property type="entry name" value="MUREIN DD-ENDOPEPTIDASE MEPH-RELATED"/>
    <property type="match status" value="1"/>
</dbReference>
<dbReference type="PROSITE" id="PS51257">
    <property type="entry name" value="PROKAR_LIPOPROTEIN"/>
    <property type="match status" value="1"/>
</dbReference>
<dbReference type="InterPro" id="IPR003646">
    <property type="entry name" value="SH3-like_bac-type"/>
</dbReference>
<dbReference type="GO" id="GO:0006508">
    <property type="term" value="P:proteolysis"/>
    <property type="evidence" value="ECO:0007669"/>
    <property type="project" value="UniProtKB-KW"/>
</dbReference>
<evidence type="ECO:0000256" key="2">
    <source>
        <dbReference type="ARBA" id="ARBA00022670"/>
    </source>
</evidence>
<feature type="signal peptide" evidence="5">
    <location>
        <begin position="1"/>
        <end position="21"/>
    </location>
</feature>
<accession>A0A1G7FJH3</accession>
<dbReference type="Pfam" id="PF08239">
    <property type="entry name" value="SH3_3"/>
    <property type="match status" value="1"/>
</dbReference>
<dbReference type="RefSeq" id="WP_074537872.1">
    <property type="nucleotide sequence ID" value="NZ_FNBD01000003.1"/>
</dbReference>
<keyword evidence="4" id="KW-0788">Thiol protease</keyword>
<dbReference type="InterPro" id="IPR051202">
    <property type="entry name" value="Peptidase_C40"/>
</dbReference>
<dbReference type="InterPro" id="IPR000064">
    <property type="entry name" value="NLP_P60_dom"/>
</dbReference>
<dbReference type="Gene3D" id="2.30.30.40">
    <property type="entry name" value="SH3 Domains"/>
    <property type="match status" value="2"/>
</dbReference>
<protein>
    <submittedName>
        <fullName evidence="7">Cell wall-associated hydrolase, NlpC family</fullName>
    </submittedName>
</protein>